<dbReference type="NCBIfam" id="TIGR02937">
    <property type="entry name" value="sigma70-ECF"/>
    <property type="match status" value="1"/>
</dbReference>
<dbReference type="PANTHER" id="PTHR43133">
    <property type="entry name" value="RNA POLYMERASE ECF-TYPE SIGMA FACTO"/>
    <property type="match status" value="1"/>
</dbReference>
<dbReference type="RefSeq" id="WP_317979067.1">
    <property type="nucleotide sequence ID" value="NZ_BTCL01000003.1"/>
</dbReference>
<dbReference type="PANTHER" id="PTHR43133:SF51">
    <property type="entry name" value="RNA POLYMERASE SIGMA FACTOR"/>
    <property type="match status" value="1"/>
</dbReference>
<evidence type="ECO:0000256" key="4">
    <source>
        <dbReference type="ARBA" id="ARBA00023163"/>
    </source>
</evidence>
<dbReference type="Proteomes" id="UP001285921">
    <property type="component" value="Unassembled WGS sequence"/>
</dbReference>
<organism evidence="7 8">
    <name type="scientific">Paenibacillus glycanilyticus</name>
    <dbReference type="NCBI Taxonomy" id="126569"/>
    <lineage>
        <taxon>Bacteria</taxon>
        <taxon>Bacillati</taxon>
        <taxon>Bacillota</taxon>
        <taxon>Bacilli</taxon>
        <taxon>Bacillales</taxon>
        <taxon>Paenibacillaceae</taxon>
        <taxon>Paenibacillus</taxon>
    </lineage>
</organism>
<evidence type="ECO:0000256" key="2">
    <source>
        <dbReference type="ARBA" id="ARBA00023015"/>
    </source>
</evidence>
<dbReference type="InterPro" id="IPR013325">
    <property type="entry name" value="RNA_pol_sigma_r2"/>
</dbReference>
<reference evidence="7 8" key="1">
    <citation type="submission" date="2023-05" db="EMBL/GenBank/DDBJ databases">
        <title>Draft genome of Paenibacillus sp. CCS26.</title>
        <authorList>
            <person name="Akita H."/>
            <person name="Shinto Y."/>
            <person name="Kimura Z."/>
        </authorList>
    </citation>
    <scope>NUCLEOTIDE SEQUENCE [LARGE SCALE GENOMIC DNA]</scope>
    <source>
        <strain evidence="7 8">CCS26</strain>
    </source>
</reference>
<dbReference type="EMBL" id="BTCL01000003">
    <property type="protein sequence ID" value="GMK43951.1"/>
    <property type="molecule type" value="Genomic_DNA"/>
</dbReference>
<comment type="similarity">
    <text evidence="1">Belongs to the sigma-70 factor family. ECF subfamily.</text>
</comment>
<dbReference type="InterPro" id="IPR013324">
    <property type="entry name" value="RNA_pol_sigma_r3/r4-like"/>
</dbReference>
<dbReference type="Pfam" id="PF04542">
    <property type="entry name" value="Sigma70_r2"/>
    <property type="match status" value="1"/>
</dbReference>
<feature type="domain" description="RNA polymerase sigma-70 region 2" evidence="5">
    <location>
        <begin position="26"/>
        <end position="93"/>
    </location>
</feature>
<proteinExistence type="inferred from homology"/>
<gene>
    <name evidence="7" type="primary">sigW_1</name>
    <name evidence="7" type="ORF">PghCCS26_10780</name>
</gene>
<dbReference type="SUPFAM" id="SSF88946">
    <property type="entry name" value="Sigma2 domain of RNA polymerase sigma factors"/>
    <property type="match status" value="1"/>
</dbReference>
<keyword evidence="3" id="KW-0731">Sigma factor</keyword>
<sequence>MQVASEELKSIILQAKSGDQEAYATLVKRYKGHVYRHALGMLGDRMDAEDAAQEAFIKAFYSLSSLDSAYAFSSWILRITSNLCKDRLKKRAKALEQELKEGHNEDIADPHMPDALEKVSLADGLGRISADHREVLLLHEVQGYSYEEIAAILEVPIGTVKSRLFAARINLRNELRRED</sequence>
<dbReference type="InterPro" id="IPR014284">
    <property type="entry name" value="RNA_pol_sigma-70_dom"/>
</dbReference>
<feature type="domain" description="RNA polymerase sigma factor 70 region 4 type 2" evidence="6">
    <location>
        <begin position="125"/>
        <end position="169"/>
    </location>
</feature>
<evidence type="ECO:0000256" key="3">
    <source>
        <dbReference type="ARBA" id="ARBA00023082"/>
    </source>
</evidence>
<evidence type="ECO:0000259" key="5">
    <source>
        <dbReference type="Pfam" id="PF04542"/>
    </source>
</evidence>
<protein>
    <submittedName>
        <fullName evidence="7">ECF RNA polymerase sigma factor SigW</fullName>
    </submittedName>
</protein>
<evidence type="ECO:0000259" key="6">
    <source>
        <dbReference type="Pfam" id="PF08281"/>
    </source>
</evidence>
<dbReference type="CDD" id="cd06171">
    <property type="entry name" value="Sigma70_r4"/>
    <property type="match status" value="1"/>
</dbReference>
<name>A0ABQ6NFR4_9BACL</name>
<dbReference type="Gene3D" id="1.10.10.10">
    <property type="entry name" value="Winged helix-like DNA-binding domain superfamily/Winged helix DNA-binding domain"/>
    <property type="match status" value="1"/>
</dbReference>
<dbReference type="SUPFAM" id="SSF88659">
    <property type="entry name" value="Sigma3 and sigma4 domains of RNA polymerase sigma factors"/>
    <property type="match status" value="1"/>
</dbReference>
<dbReference type="InterPro" id="IPR013249">
    <property type="entry name" value="RNA_pol_sigma70_r4_t2"/>
</dbReference>
<dbReference type="Pfam" id="PF08281">
    <property type="entry name" value="Sigma70_r4_2"/>
    <property type="match status" value="1"/>
</dbReference>
<dbReference type="InterPro" id="IPR039425">
    <property type="entry name" value="RNA_pol_sigma-70-like"/>
</dbReference>
<comment type="caution">
    <text evidence="7">The sequence shown here is derived from an EMBL/GenBank/DDBJ whole genome shotgun (WGS) entry which is preliminary data.</text>
</comment>
<dbReference type="InterPro" id="IPR007627">
    <property type="entry name" value="RNA_pol_sigma70_r2"/>
</dbReference>
<dbReference type="InterPro" id="IPR036388">
    <property type="entry name" value="WH-like_DNA-bd_sf"/>
</dbReference>
<dbReference type="Gene3D" id="1.10.1740.10">
    <property type="match status" value="1"/>
</dbReference>
<evidence type="ECO:0000313" key="8">
    <source>
        <dbReference type="Proteomes" id="UP001285921"/>
    </source>
</evidence>
<keyword evidence="2" id="KW-0805">Transcription regulation</keyword>
<keyword evidence="4" id="KW-0804">Transcription</keyword>
<keyword evidence="8" id="KW-1185">Reference proteome</keyword>
<accession>A0ABQ6NFR4</accession>
<evidence type="ECO:0000313" key="7">
    <source>
        <dbReference type="EMBL" id="GMK43951.1"/>
    </source>
</evidence>
<evidence type="ECO:0000256" key="1">
    <source>
        <dbReference type="ARBA" id="ARBA00010641"/>
    </source>
</evidence>